<protein>
    <submittedName>
        <fullName evidence="1">Uncharacterized protein</fullName>
    </submittedName>
</protein>
<name>A0A136Q3J6_9FIRM</name>
<dbReference type="Proteomes" id="UP000070366">
    <property type="component" value="Unassembled WGS sequence"/>
</dbReference>
<organism evidence="1 2">
    <name type="scientific">Christensenella minuta</name>
    <dbReference type="NCBI Taxonomy" id="626937"/>
    <lineage>
        <taxon>Bacteria</taxon>
        <taxon>Bacillati</taxon>
        <taxon>Bacillota</taxon>
        <taxon>Clostridia</taxon>
        <taxon>Christensenellales</taxon>
        <taxon>Christensenellaceae</taxon>
        <taxon>Christensenella</taxon>
    </lineage>
</organism>
<dbReference type="EMBL" id="LSZW01000062">
    <property type="protein sequence ID" value="KXK65245.1"/>
    <property type="molecule type" value="Genomic_DNA"/>
</dbReference>
<dbReference type="STRING" id="626937.HMPREF3293_01834"/>
<keyword evidence="2" id="KW-1185">Reference proteome</keyword>
<proteinExistence type="predicted"/>
<gene>
    <name evidence="1" type="ORF">HMPREF3293_01834</name>
</gene>
<evidence type="ECO:0000313" key="1">
    <source>
        <dbReference type="EMBL" id="KXK65245.1"/>
    </source>
</evidence>
<dbReference type="AlphaFoldDB" id="A0A136Q3J6"/>
<reference evidence="1 2" key="1">
    <citation type="submission" date="2016-02" db="EMBL/GenBank/DDBJ databases">
        <authorList>
            <person name="Wen L."/>
            <person name="He K."/>
            <person name="Yang H."/>
        </authorList>
    </citation>
    <scope>NUCLEOTIDE SEQUENCE [LARGE SCALE GENOMIC DNA]</scope>
    <source>
        <strain evidence="1 2">DSM 22607</strain>
    </source>
</reference>
<accession>A0A136Q3J6</accession>
<evidence type="ECO:0000313" key="2">
    <source>
        <dbReference type="Proteomes" id="UP000070366"/>
    </source>
</evidence>
<comment type="caution">
    <text evidence="1">The sequence shown here is derived from an EMBL/GenBank/DDBJ whole genome shotgun (WGS) entry which is preliminary data.</text>
</comment>
<sequence length="43" mass="4577">MRRAVDAGAGSGALVPTGRPIHIAFMCAQYSNINKIFTRNPCA</sequence>